<dbReference type="PIRSF" id="PIRSF010256">
    <property type="entry name" value="CoxE_vWa"/>
    <property type="match status" value="1"/>
</dbReference>
<name>A0A239CMQ4_9ACTN</name>
<keyword evidence="4" id="KW-1185">Reference proteome</keyword>
<accession>A0A239CMQ4</accession>
<dbReference type="PANTHER" id="PTHR39338">
    <property type="entry name" value="BLL5662 PROTEIN-RELATED"/>
    <property type="match status" value="1"/>
</dbReference>
<feature type="compositionally biased region" description="Low complexity" evidence="1">
    <location>
        <begin position="113"/>
        <end position="139"/>
    </location>
</feature>
<gene>
    <name evidence="3" type="ORF">SAMN05216252_104109</name>
</gene>
<feature type="domain" description="VWFA" evidence="2">
    <location>
        <begin position="233"/>
        <end position="401"/>
    </location>
</feature>
<protein>
    <recommendedName>
        <fullName evidence="2">VWFA domain-containing protein</fullName>
    </recommendedName>
</protein>
<evidence type="ECO:0000313" key="3">
    <source>
        <dbReference type="EMBL" id="SNS21219.1"/>
    </source>
</evidence>
<sequence length="435" mass="46227">MTPEPAPGPPPGPRLPLFDTAEFGGRLGEALRRSGLPVTPERTVCFLRSLRLAPPVDRAALYWTARLAFVTDRELIAPFERVFEAVFGGLGGVPAERGDRTAGPPGAEEEQVRAPAPGARTAPGRAPAGAGPVRAPAPRAGEDADGPAGTLPTLGSTAEVVAHKDFSALEAAELAALDRLMELIALRTPLRRTRRRDADPHGPRVDPRRTLRAIRTTGLEPVRLARSRHRLRRRPLVLLCDVSGSMEPYARAYLRLFPRAAAVGVSAEVFVFATRLTRLTPVLRHSGRYGVDAALRRVGAAASDWSGGTRIGHALAEFNDRFGRRGMARGAVVVIFSDGWEGEDPGAVGREAARLRRLAHRVVWVNPRKAAPGYLPLAGGMAAALPHCDEFVSGHSFAALTEVAEAIGKGSGGRGIGRGIGRRGEKGSGRGRGRG</sequence>
<evidence type="ECO:0000256" key="1">
    <source>
        <dbReference type="SAM" id="MobiDB-lite"/>
    </source>
</evidence>
<dbReference type="Pfam" id="PF05762">
    <property type="entry name" value="VWA_CoxE"/>
    <property type="match status" value="1"/>
</dbReference>
<dbReference type="PANTHER" id="PTHR39338:SF6">
    <property type="entry name" value="BLL5662 PROTEIN"/>
    <property type="match status" value="1"/>
</dbReference>
<dbReference type="Gene3D" id="3.40.50.410">
    <property type="entry name" value="von Willebrand factor, type A domain"/>
    <property type="match status" value="1"/>
</dbReference>
<dbReference type="CDD" id="cd00198">
    <property type="entry name" value="vWFA"/>
    <property type="match status" value="1"/>
</dbReference>
<evidence type="ECO:0000259" key="2">
    <source>
        <dbReference type="SMART" id="SM00327"/>
    </source>
</evidence>
<dbReference type="InterPro" id="IPR008912">
    <property type="entry name" value="Uncharacterised_CoxE"/>
</dbReference>
<dbReference type="InterPro" id="IPR002035">
    <property type="entry name" value="VWF_A"/>
</dbReference>
<dbReference type="SUPFAM" id="SSF53300">
    <property type="entry name" value="vWA-like"/>
    <property type="match status" value="1"/>
</dbReference>
<proteinExistence type="predicted"/>
<dbReference type="EMBL" id="FZOF01000004">
    <property type="protein sequence ID" value="SNS21219.1"/>
    <property type="molecule type" value="Genomic_DNA"/>
</dbReference>
<feature type="region of interest" description="Disordered" evidence="1">
    <location>
        <begin position="94"/>
        <end position="152"/>
    </location>
</feature>
<organism evidence="3 4">
    <name type="scientific">Actinacidiphila glaucinigra</name>
    <dbReference type="NCBI Taxonomy" id="235986"/>
    <lineage>
        <taxon>Bacteria</taxon>
        <taxon>Bacillati</taxon>
        <taxon>Actinomycetota</taxon>
        <taxon>Actinomycetes</taxon>
        <taxon>Kitasatosporales</taxon>
        <taxon>Streptomycetaceae</taxon>
        <taxon>Actinacidiphila</taxon>
    </lineage>
</organism>
<dbReference type="InterPro" id="IPR036465">
    <property type="entry name" value="vWFA_dom_sf"/>
</dbReference>
<dbReference type="RefSeq" id="WP_245938747.1">
    <property type="nucleotide sequence ID" value="NZ_FZOF01000004.1"/>
</dbReference>
<reference evidence="3 4" key="1">
    <citation type="submission" date="2017-06" db="EMBL/GenBank/DDBJ databases">
        <authorList>
            <person name="Kim H.J."/>
            <person name="Triplett B.A."/>
        </authorList>
    </citation>
    <scope>NUCLEOTIDE SEQUENCE [LARGE SCALE GENOMIC DNA]</scope>
    <source>
        <strain evidence="3 4">CGMCC 4.1858</strain>
    </source>
</reference>
<dbReference type="AlphaFoldDB" id="A0A239CMQ4"/>
<evidence type="ECO:0000313" key="4">
    <source>
        <dbReference type="Proteomes" id="UP000198280"/>
    </source>
</evidence>
<dbReference type="Proteomes" id="UP000198280">
    <property type="component" value="Unassembled WGS sequence"/>
</dbReference>
<feature type="region of interest" description="Disordered" evidence="1">
    <location>
        <begin position="412"/>
        <end position="435"/>
    </location>
</feature>
<dbReference type="SMART" id="SM00327">
    <property type="entry name" value="VWA"/>
    <property type="match status" value="1"/>
</dbReference>
<dbReference type="InterPro" id="IPR011195">
    <property type="entry name" value="UCP010256"/>
</dbReference>